<dbReference type="PROSITE" id="PS52002">
    <property type="entry name" value="SM"/>
    <property type="match status" value="1"/>
</dbReference>
<dbReference type="PANTHER" id="PTHR15588:SF9">
    <property type="entry name" value="U6 SNRNA-ASSOCIATED SM-LIKE PROTEIN LSM8"/>
    <property type="match status" value="1"/>
</dbReference>
<keyword evidence="7 9" id="KW-0539">Nucleus</keyword>
<dbReference type="VEuPathDB" id="FungiDB:C5_02810W_A"/>
<dbReference type="SMART" id="SM00651">
    <property type="entry name" value="Sm"/>
    <property type="match status" value="1"/>
</dbReference>
<evidence type="ECO:0000256" key="7">
    <source>
        <dbReference type="ARBA" id="ARBA00023242"/>
    </source>
</evidence>
<evidence type="ECO:0000256" key="1">
    <source>
        <dbReference type="ARBA" id="ARBA00004123"/>
    </source>
</evidence>
<dbReference type="RefSeq" id="XP_019330966.1">
    <property type="nucleotide sequence ID" value="XM_019475421.1"/>
</dbReference>
<evidence type="ECO:0000256" key="6">
    <source>
        <dbReference type="ARBA" id="ARBA00023187"/>
    </source>
</evidence>
<dbReference type="CDD" id="cd01727">
    <property type="entry name" value="LSm8"/>
    <property type="match status" value="1"/>
</dbReference>
<dbReference type="CGD" id="CAL0000197391">
    <property type="gene designation" value="orf19.4305.1"/>
</dbReference>
<evidence type="ECO:0000256" key="5">
    <source>
        <dbReference type="ARBA" id="ARBA00022884"/>
    </source>
</evidence>
<dbReference type="GO" id="GO:0003729">
    <property type="term" value="F:mRNA binding"/>
    <property type="evidence" value="ECO:0000318"/>
    <property type="project" value="GO_Central"/>
</dbReference>
<evidence type="ECO:0000313" key="12">
    <source>
        <dbReference type="EMBL" id="AOW29706.1"/>
    </source>
</evidence>
<dbReference type="Gene3D" id="2.30.30.100">
    <property type="match status" value="1"/>
</dbReference>
<evidence type="ECO:0000313" key="13">
    <source>
        <dbReference type="Proteomes" id="UP000000559"/>
    </source>
</evidence>
<dbReference type="InterPro" id="IPR001163">
    <property type="entry name" value="Sm_dom_euk/arc"/>
</dbReference>
<name>A0A1D8PNJ9_CANAL</name>
<organism evidence="12 13">
    <name type="scientific">Candida albicans (strain SC5314 / ATCC MYA-2876)</name>
    <name type="common">Yeast</name>
    <dbReference type="NCBI Taxonomy" id="237561"/>
    <lineage>
        <taxon>Eukaryota</taxon>
        <taxon>Fungi</taxon>
        <taxon>Dikarya</taxon>
        <taxon>Ascomycota</taxon>
        <taxon>Saccharomycotina</taxon>
        <taxon>Pichiomycetes</taxon>
        <taxon>Debaryomycetaceae</taxon>
        <taxon>Candida/Lodderomyces clade</taxon>
        <taxon>Candida</taxon>
    </lineage>
</organism>
<dbReference type="eggNOG" id="KOG1784">
    <property type="taxonomic scope" value="Eukaryota"/>
</dbReference>
<comment type="function">
    <text evidence="9">Plays role in pre-mRNA splicing as component of the U4/U6-U5 tri-snRNP complex that is involved in spliceosome assembly, and as component of the precatalytic spliceosome (spliceosome B complex). The heptameric LSM2-8 complex binds specifically to the 3'-terminal U-tract of U6 snRNA.</text>
</comment>
<comment type="similarity">
    <text evidence="2 9">Belongs to the snRNP Sm proteins family.</text>
</comment>
<evidence type="ECO:0000259" key="10">
    <source>
        <dbReference type="PROSITE" id="PS52002"/>
    </source>
</evidence>
<sequence>MINKCGRERFEEIEKVSPKQKKIKTKTHSIKNYHQPLNTHISVIMSELSSFLEKKVHVITSDARFFEGILEGYDKSTNIILSNCIERIIYSKDDEEGENQEIPLGVYIMRGNEIVCVGEIDDELYKSINWETLKGHALKSTKNPLK</sequence>
<dbReference type="KEGG" id="cal:CAALFM_C502810WA"/>
<dbReference type="PANTHER" id="PTHR15588">
    <property type="entry name" value="LSM1"/>
    <property type="match status" value="1"/>
</dbReference>
<protein>
    <recommendedName>
        <fullName evidence="9">LSM2-LSM8 complex subunit LSM8</fullName>
    </recommendedName>
</protein>
<evidence type="ECO:0000256" key="9">
    <source>
        <dbReference type="RuleBase" id="RU365048"/>
    </source>
</evidence>
<dbReference type="Pfam" id="PF01423">
    <property type="entry name" value="LSM"/>
    <property type="match status" value="1"/>
</dbReference>
<comment type="subunit">
    <text evidence="9">LSm subunits form a heteromer with a doughnut shape.</text>
</comment>
<dbReference type="GO" id="GO:0005688">
    <property type="term" value="C:U6 snRNP"/>
    <property type="evidence" value="ECO:0000318"/>
    <property type="project" value="GO_Central"/>
</dbReference>
<dbReference type="AlphaFoldDB" id="A0A1D8PNJ9"/>
<dbReference type="InterPro" id="IPR034103">
    <property type="entry name" value="Lsm8"/>
</dbReference>
<dbReference type="InParanoid" id="A0A1D8PNJ9"/>
<dbReference type="InterPro" id="IPR047575">
    <property type="entry name" value="Sm"/>
</dbReference>
<dbReference type="FunCoup" id="A0A1D8PNJ9">
    <property type="interactions" value="454"/>
</dbReference>
<dbReference type="GeneID" id="30515304"/>
<dbReference type="FunFam" id="2.30.30.100:FF:000027">
    <property type="entry name" value="U6 snRNA-associated Sm-like protein LSm8"/>
    <property type="match status" value="1"/>
</dbReference>
<dbReference type="OrthoDB" id="422364at2759"/>
<reference evidence="12 13" key="3">
    <citation type="journal article" date="2013" name="Genome Biol.">
        <title>Assembly of a phased diploid Candida albicans genome facilitates allele-specific measurements and provides a simple model for repeat and indel structure.</title>
        <authorList>
            <person name="Muzzey D."/>
            <person name="Schwartz K."/>
            <person name="Weissman J.S."/>
            <person name="Sherlock G."/>
        </authorList>
    </citation>
    <scope>NUCLEOTIDE SEQUENCE [LARGE SCALE GENOMIC DNA]</scope>
    <source>
        <strain evidence="13">SC5314 / ATCC MYA-2876</strain>
    </source>
</reference>
<reference evidence="12 13" key="2">
    <citation type="journal article" date="2007" name="Genome Biol.">
        <title>Assembly of the Candida albicans genome into sixteen supercontigs aligned on the eight chromosomes.</title>
        <authorList>
            <person name="van het Hoog M."/>
            <person name="Rast T.J."/>
            <person name="Martchenko M."/>
            <person name="Grindle S."/>
            <person name="Dignard D."/>
            <person name="Hogues H."/>
            <person name="Cuomo C."/>
            <person name="Berriman M."/>
            <person name="Scherer S."/>
            <person name="Magee B.B."/>
            <person name="Whiteway M."/>
            <person name="Chibana H."/>
            <person name="Nantel A."/>
            <person name="Magee P.T."/>
        </authorList>
    </citation>
    <scope>GENOME REANNOTATION</scope>
    <source>
        <strain evidence="13">SC5314 / ATCC MYA-2876</strain>
    </source>
</reference>
<dbReference type="SUPFAM" id="SSF50182">
    <property type="entry name" value="Sm-like ribonucleoproteins"/>
    <property type="match status" value="1"/>
</dbReference>
<comment type="subcellular location">
    <subcellularLocation>
        <location evidence="1 9">Nucleus</location>
    </subcellularLocation>
</comment>
<keyword evidence="6 9" id="KW-0508">mRNA splicing</keyword>
<evidence type="ECO:0000256" key="8">
    <source>
        <dbReference type="ARBA" id="ARBA00023274"/>
    </source>
</evidence>
<keyword evidence="5 9" id="KW-0694">RNA-binding</keyword>
<dbReference type="GO" id="GO:0000398">
    <property type="term" value="P:mRNA splicing, via spliceosome"/>
    <property type="evidence" value="ECO:0000318"/>
    <property type="project" value="GO_Central"/>
</dbReference>
<keyword evidence="13" id="KW-1185">Reference proteome</keyword>
<dbReference type="GO" id="GO:0071011">
    <property type="term" value="C:precatalytic spliceosome"/>
    <property type="evidence" value="ECO:0000318"/>
    <property type="project" value="GO_Central"/>
</dbReference>
<gene>
    <name evidence="9" type="primary">LSM8</name>
    <name evidence="12" type="ordered locus">CAALFM_C502810WA</name>
    <name evidence="11" type="ordered locus">orf19.4305.1</name>
</gene>
<reference evidence="12 13" key="1">
    <citation type="journal article" date="2004" name="Proc. Natl. Acad. Sci. U.S.A.">
        <title>The diploid genome sequence of Candida albicans.</title>
        <authorList>
            <person name="Jones T."/>
            <person name="Federspiel N.A."/>
            <person name="Chibana H."/>
            <person name="Dungan J."/>
            <person name="Kalman S."/>
            <person name="Magee B.B."/>
            <person name="Newport G."/>
            <person name="Thorstenson Y.R."/>
            <person name="Agabian N."/>
            <person name="Magee P.T."/>
            <person name="Davis R.W."/>
            <person name="Scherer S."/>
        </authorList>
    </citation>
    <scope>NUCLEOTIDE SEQUENCE [LARGE SCALE GENOMIC DNA]</scope>
    <source>
        <strain evidence="13">SC5314 / ATCC MYA-2876</strain>
    </source>
</reference>
<evidence type="ECO:0000256" key="3">
    <source>
        <dbReference type="ARBA" id="ARBA00022664"/>
    </source>
</evidence>
<dbReference type="SMR" id="A0A1D8PNJ9"/>
<dbReference type="Proteomes" id="UP000000559">
    <property type="component" value="Chromosome 5"/>
</dbReference>
<feature type="domain" description="Sm" evidence="10">
    <location>
        <begin position="43"/>
        <end position="123"/>
    </location>
</feature>
<evidence type="ECO:0000256" key="2">
    <source>
        <dbReference type="ARBA" id="ARBA00006850"/>
    </source>
</evidence>
<dbReference type="GO" id="GO:0046540">
    <property type="term" value="C:U4/U6 x U5 tri-snRNP complex"/>
    <property type="evidence" value="ECO:0000318"/>
    <property type="project" value="GO_Central"/>
</dbReference>
<evidence type="ECO:0000313" key="11">
    <source>
        <dbReference type="CGD" id="CAL0000197391"/>
    </source>
</evidence>
<keyword evidence="4 9" id="KW-0747">Spliceosome</keyword>
<dbReference type="InterPro" id="IPR010920">
    <property type="entry name" value="LSM_dom_sf"/>
</dbReference>
<keyword evidence="3 9" id="KW-0507">mRNA processing</keyword>
<accession>A0A1D8PNJ9</accession>
<dbReference type="EMBL" id="CP017627">
    <property type="protein sequence ID" value="AOW29706.1"/>
    <property type="molecule type" value="Genomic_DNA"/>
</dbReference>
<proteinExistence type="inferred from homology"/>
<evidence type="ECO:0000256" key="4">
    <source>
        <dbReference type="ARBA" id="ARBA00022728"/>
    </source>
</evidence>
<keyword evidence="8 9" id="KW-0687">Ribonucleoprotein</keyword>
<dbReference type="STRING" id="237561.A0A1D8PNJ9"/>
<dbReference type="InterPro" id="IPR044642">
    <property type="entry name" value="PTHR15588"/>
</dbReference>